<accession>A0A930KVE3</accession>
<evidence type="ECO:0000256" key="2">
    <source>
        <dbReference type="SAM" id="MobiDB-lite"/>
    </source>
</evidence>
<evidence type="ECO:0000313" key="4">
    <source>
        <dbReference type="Proteomes" id="UP000770330"/>
    </source>
</evidence>
<dbReference type="InterPro" id="IPR001646">
    <property type="entry name" value="5peptide_repeat"/>
</dbReference>
<feature type="compositionally biased region" description="Basic and acidic residues" evidence="2">
    <location>
        <begin position="338"/>
        <end position="352"/>
    </location>
</feature>
<proteinExistence type="predicted"/>
<dbReference type="RefSeq" id="WP_303945111.1">
    <property type="nucleotide sequence ID" value="NZ_JABZXO010000019.1"/>
</dbReference>
<name>A0A930KVE3_9MICC</name>
<dbReference type="EMBL" id="JABZXO010000019">
    <property type="protein sequence ID" value="MBF1657683.1"/>
    <property type="molecule type" value="Genomic_DNA"/>
</dbReference>
<evidence type="ECO:0000256" key="1">
    <source>
        <dbReference type="SAM" id="Coils"/>
    </source>
</evidence>
<dbReference type="Gene3D" id="2.160.20.80">
    <property type="entry name" value="E3 ubiquitin-protein ligase SopA"/>
    <property type="match status" value="1"/>
</dbReference>
<sequence length="352" mass="39865">MPKLAKLVDSWLDYEDLSNDKEELKKLKKKVKKEAQTIINILCKYIRTMPGDYTEKDLKDIVNLSATDQDKLKNESEVRRLIFSEMSERCSKITIENGKKSTVPGLWSEFNFDFSRAPIFYPLHNLTIEQGQFSSARFYGEADFWGVEFTGDANFGYAEFTGDADFGYAEFTGYAYFGDAKFTKNASFRDTKFIENADFRDAEFTGNAYFGDEYFGGTKFSGNAYFGNAEFTKDADFRNTKFTKNAYFRDAYFGGARFTGNISFNRAYFKKYAPTFADKSGSALFFVQVDPQDYDFSVRSGSKPIQLGKAELDGIERQIPVGTVLFDPSSGETSAPAKPREDSDAEGEKPTE</sequence>
<gene>
    <name evidence="3" type="ORF">HXO61_07110</name>
</gene>
<protein>
    <submittedName>
        <fullName evidence="3">Pentapeptide repeat-containing protein</fullName>
    </submittedName>
</protein>
<dbReference type="Pfam" id="PF13576">
    <property type="entry name" value="Pentapeptide_3"/>
    <property type="match status" value="2"/>
</dbReference>
<dbReference type="AlphaFoldDB" id="A0A930KVE3"/>
<evidence type="ECO:0000313" key="3">
    <source>
        <dbReference type="EMBL" id="MBF1657683.1"/>
    </source>
</evidence>
<keyword evidence="1" id="KW-0175">Coiled coil</keyword>
<organism evidence="3 4">
    <name type="scientific">Rothia mucilaginosa</name>
    <dbReference type="NCBI Taxonomy" id="43675"/>
    <lineage>
        <taxon>Bacteria</taxon>
        <taxon>Bacillati</taxon>
        <taxon>Actinomycetota</taxon>
        <taxon>Actinomycetes</taxon>
        <taxon>Micrococcales</taxon>
        <taxon>Micrococcaceae</taxon>
        <taxon>Rothia</taxon>
    </lineage>
</organism>
<reference evidence="3" key="1">
    <citation type="submission" date="2020-04" db="EMBL/GenBank/DDBJ databases">
        <title>Deep metagenomics examines the oral microbiome during advanced dental caries in children, revealing novel taxa and co-occurrences with host molecules.</title>
        <authorList>
            <person name="Baker J.L."/>
            <person name="Morton J.T."/>
            <person name="Dinis M."/>
            <person name="Alvarez R."/>
            <person name="Tran N.C."/>
            <person name="Knight R."/>
            <person name="Edlund A."/>
        </authorList>
    </citation>
    <scope>NUCLEOTIDE SEQUENCE</scope>
    <source>
        <strain evidence="3">JCVI_39_bin.18</strain>
    </source>
</reference>
<feature type="region of interest" description="Disordered" evidence="2">
    <location>
        <begin position="323"/>
        <end position="352"/>
    </location>
</feature>
<dbReference type="Proteomes" id="UP000770330">
    <property type="component" value="Unassembled WGS sequence"/>
</dbReference>
<feature type="coiled-coil region" evidence="1">
    <location>
        <begin position="14"/>
        <end position="41"/>
    </location>
</feature>
<comment type="caution">
    <text evidence="3">The sequence shown here is derived from an EMBL/GenBank/DDBJ whole genome shotgun (WGS) entry which is preliminary data.</text>
</comment>